<sequence length="59" mass="6758">MGKCSKIKGEIDGDGEIDREINCTLVEWWKKRVINIILGDGLFDSRPIDGHLNDENDRE</sequence>
<evidence type="ECO:0000313" key="2">
    <source>
        <dbReference type="Proteomes" id="UP001314170"/>
    </source>
</evidence>
<dbReference type="Proteomes" id="UP001314170">
    <property type="component" value="Unassembled WGS sequence"/>
</dbReference>
<organism evidence="1 2">
    <name type="scientific">Dovyalis caffra</name>
    <dbReference type="NCBI Taxonomy" id="77055"/>
    <lineage>
        <taxon>Eukaryota</taxon>
        <taxon>Viridiplantae</taxon>
        <taxon>Streptophyta</taxon>
        <taxon>Embryophyta</taxon>
        <taxon>Tracheophyta</taxon>
        <taxon>Spermatophyta</taxon>
        <taxon>Magnoliopsida</taxon>
        <taxon>eudicotyledons</taxon>
        <taxon>Gunneridae</taxon>
        <taxon>Pentapetalae</taxon>
        <taxon>rosids</taxon>
        <taxon>fabids</taxon>
        <taxon>Malpighiales</taxon>
        <taxon>Salicaceae</taxon>
        <taxon>Flacourtieae</taxon>
        <taxon>Dovyalis</taxon>
    </lineage>
</organism>
<evidence type="ECO:0000313" key="1">
    <source>
        <dbReference type="EMBL" id="CAK7350050.1"/>
    </source>
</evidence>
<name>A0AAV1SFK1_9ROSI</name>
<proteinExistence type="predicted"/>
<dbReference type="EMBL" id="CAWUPB010001181">
    <property type="protein sequence ID" value="CAK7350050.1"/>
    <property type="molecule type" value="Genomic_DNA"/>
</dbReference>
<comment type="caution">
    <text evidence="1">The sequence shown here is derived from an EMBL/GenBank/DDBJ whole genome shotgun (WGS) entry which is preliminary data.</text>
</comment>
<gene>
    <name evidence="1" type="ORF">DCAF_LOCUS22774</name>
</gene>
<protein>
    <submittedName>
        <fullName evidence="1">Uncharacterized protein</fullName>
    </submittedName>
</protein>
<dbReference type="AlphaFoldDB" id="A0AAV1SFK1"/>
<reference evidence="1 2" key="1">
    <citation type="submission" date="2024-01" db="EMBL/GenBank/DDBJ databases">
        <authorList>
            <person name="Waweru B."/>
        </authorList>
    </citation>
    <scope>NUCLEOTIDE SEQUENCE [LARGE SCALE GENOMIC DNA]</scope>
</reference>
<feature type="non-terminal residue" evidence="1">
    <location>
        <position position="1"/>
    </location>
</feature>
<keyword evidence="2" id="KW-1185">Reference proteome</keyword>
<accession>A0AAV1SFK1</accession>
<feature type="non-terminal residue" evidence="1">
    <location>
        <position position="59"/>
    </location>
</feature>